<evidence type="ECO:0000313" key="2">
    <source>
        <dbReference type="Proteomes" id="UP001597083"/>
    </source>
</evidence>
<comment type="caution">
    <text evidence="1">The sequence shown here is derived from an EMBL/GenBank/DDBJ whole genome shotgun (WGS) entry which is preliminary data.</text>
</comment>
<protein>
    <submittedName>
        <fullName evidence="1">Uncharacterized protein</fullName>
    </submittedName>
</protein>
<keyword evidence="2" id="KW-1185">Reference proteome</keyword>
<name>A0ABW3CJ12_9ACTN</name>
<reference evidence="2" key="1">
    <citation type="journal article" date="2019" name="Int. J. Syst. Evol. Microbiol.">
        <title>The Global Catalogue of Microorganisms (GCM) 10K type strain sequencing project: providing services to taxonomists for standard genome sequencing and annotation.</title>
        <authorList>
            <consortium name="The Broad Institute Genomics Platform"/>
            <consortium name="The Broad Institute Genome Sequencing Center for Infectious Disease"/>
            <person name="Wu L."/>
            <person name="Ma J."/>
        </authorList>
    </citation>
    <scope>NUCLEOTIDE SEQUENCE [LARGE SCALE GENOMIC DNA]</scope>
    <source>
        <strain evidence="2">JCM 31696</strain>
    </source>
</reference>
<accession>A0ABW3CJ12</accession>
<proteinExistence type="predicted"/>
<sequence length="84" mass="9446">MSTRSGDDGLEIELAVELEVEVEAELSLAESSHPREAAELPPTEWLFDPVDIEREEVELRNILEAVQELKSRSIRVRRGSGESD</sequence>
<evidence type="ECO:0000313" key="1">
    <source>
        <dbReference type="EMBL" id="MFD0854276.1"/>
    </source>
</evidence>
<dbReference type="EMBL" id="JBHTIR010002823">
    <property type="protein sequence ID" value="MFD0854276.1"/>
    <property type="molecule type" value="Genomic_DNA"/>
</dbReference>
<gene>
    <name evidence="1" type="ORF">ACFQ07_18705</name>
</gene>
<organism evidence="1 2">
    <name type="scientific">Actinomadura adrarensis</name>
    <dbReference type="NCBI Taxonomy" id="1819600"/>
    <lineage>
        <taxon>Bacteria</taxon>
        <taxon>Bacillati</taxon>
        <taxon>Actinomycetota</taxon>
        <taxon>Actinomycetes</taxon>
        <taxon>Streptosporangiales</taxon>
        <taxon>Thermomonosporaceae</taxon>
        <taxon>Actinomadura</taxon>
    </lineage>
</organism>
<dbReference type="Proteomes" id="UP001597083">
    <property type="component" value="Unassembled WGS sequence"/>
</dbReference>